<dbReference type="AlphaFoldDB" id="H2CJA4"/>
<evidence type="ECO:0000313" key="2">
    <source>
        <dbReference type="Proteomes" id="UP000005737"/>
    </source>
</evidence>
<evidence type="ECO:0000313" key="1">
    <source>
        <dbReference type="EMBL" id="EHQ06044.1"/>
    </source>
</evidence>
<reference evidence="1 2" key="1">
    <citation type="submission" date="2011-10" db="EMBL/GenBank/DDBJ databases">
        <title>The Improved High-Quality Draft genome of Leptonema illini DSM 21528.</title>
        <authorList>
            <consortium name="US DOE Joint Genome Institute (JGI-PGF)"/>
            <person name="Lucas S."/>
            <person name="Copeland A."/>
            <person name="Lapidus A."/>
            <person name="Glavina del Rio T."/>
            <person name="Dalin E."/>
            <person name="Tice H."/>
            <person name="Bruce D."/>
            <person name="Goodwin L."/>
            <person name="Pitluck S."/>
            <person name="Peters L."/>
            <person name="Mikhailova N."/>
            <person name="Held B."/>
            <person name="Kyrpides N."/>
            <person name="Mavromatis K."/>
            <person name="Ivanova N."/>
            <person name="Markowitz V."/>
            <person name="Cheng J.-F."/>
            <person name="Hugenholtz P."/>
            <person name="Woyke T."/>
            <person name="Wu D."/>
            <person name="Gronow S."/>
            <person name="Wellnitz S."/>
            <person name="Brambilla E.-M."/>
            <person name="Klenk H.-P."/>
            <person name="Eisen J.A."/>
        </authorList>
    </citation>
    <scope>NUCLEOTIDE SEQUENCE [LARGE SCALE GENOMIC DNA]</scope>
    <source>
        <strain evidence="1 2">DSM 21528</strain>
    </source>
</reference>
<keyword evidence="2" id="KW-1185">Reference proteome</keyword>
<name>H2CJA4_9LEPT</name>
<accession>H2CJA4</accession>
<gene>
    <name evidence="1" type="ORF">Lepil_1353</name>
</gene>
<protein>
    <submittedName>
        <fullName evidence="1">Uncharacterized protein</fullName>
    </submittedName>
</protein>
<proteinExistence type="predicted"/>
<organism evidence="1 2">
    <name type="scientific">Leptonema illini DSM 21528</name>
    <dbReference type="NCBI Taxonomy" id="929563"/>
    <lineage>
        <taxon>Bacteria</taxon>
        <taxon>Pseudomonadati</taxon>
        <taxon>Spirochaetota</taxon>
        <taxon>Spirochaetia</taxon>
        <taxon>Leptospirales</taxon>
        <taxon>Leptospiraceae</taxon>
        <taxon>Leptonema</taxon>
    </lineage>
</organism>
<dbReference type="Proteomes" id="UP000005737">
    <property type="component" value="Unassembled WGS sequence"/>
</dbReference>
<sequence length="58" mass="6615">MKRGNLWAKEASLTMIDFAEWRWIRIGKTSKEVENDLGISVNSLREVFSGNKSKVSSI</sequence>
<dbReference type="EMBL" id="JH597773">
    <property type="protein sequence ID" value="EHQ06044.1"/>
    <property type="molecule type" value="Genomic_DNA"/>
</dbReference>
<dbReference type="HOGENOM" id="CLU_2973988_0_0_12"/>
<dbReference type="STRING" id="183.GCA_002009735_03119"/>